<dbReference type="FunCoup" id="A0A1B1YU86">
    <property type="interactions" value="340"/>
</dbReference>
<dbReference type="Pfam" id="PF02481">
    <property type="entry name" value="DNA_processg_A"/>
    <property type="match status" value="1"/>
</dbReference>
<comment type="similarity">
    <text evidence="1">Belongs to the DprA/Smf family.</text>
</comment>
<proteinExistence type="inferred from homology"/>
<dbReference type="SUPFAM" id="SSF102405">
    <property type="entry name" value="MCP/YpsA-like"/>
    <property type="match status" value="1"/>
</dbReference>
<dbReference type="AlphaFoldDB" id="A0A1B1YU86"/>
<dbReference type="OrthoDB" id="9785707at2"/>
<protein>
    <submittedName>
        <fullName evidence="4">Uncharacterized protein</fullName>
    </submittedName>
</protein>
<dbReference type="InterPro" id="IPR036388">
    <property type="entry name" value="WH-like_DNA-bd_sf"/>
</dbReference>
<evidence type="ECO:0000259" key="3">
    <source>
        <dbReference type="Pfam" id="PF17782"/>
    </source>
</evidence>
<dbReference type="KEGG" id="gbi:PG2T_09400"/>
<evidence type="ECO:0000313" key="5">
    <source>
        <dbReference type="Proteomes" id="UP000092952"/>
    </source>
</evidence>
<dbReference type="PANTHER" id="PTHR43022:SF1">
    <property type="entry name" value="PROTEIN SMF"/>
    <property type="match status" value="1"/>
</dbReference>
<dbReference type="PANTHER" id="PTHR43022">
    <property type="entry name" value="PROTEIN SMF"/>
    <property type="match status" value="1"/>
</dbReference>
<evidence type="ECO:0000259" key="2">
    <source>
        <dbReference type="Pfam" id="PF02481"/>
    </source>
</evidence>
<evidence type="ECO:0000313" key="4">
    <source>
        <dbReference type="EMBL" id="ANX04371.1"/>
    </source>
</evidence>
<name>A0A1B1YU86_9GAMM</name>
<dbReference type="Pfam" id="PF17782">
    <property type="entry name" value="WHD_DprA"/>
    <property type="match status" value="1"/>
</dbReference>
<organism evidence="4 5">
    <name type="scientific">Immundisolibacter cernigliae</name>
    <dbReference type="NCBI Taxonomy" id="1810504"/>
    <lineage>
        <taxon>Bacteria</taxon>
        <taxon>Pseudomonadati</taxon>
        <taxon>Pseudomonadota</taxon>
        <taxon>Gammaproteobacteria</taxon>
        <taxon>Immundisolibacterales</taxon>
        <taxon>Immundisolibacteraceae</taxon>
        <taxon>Immundisolibacter</taxon>
    </lineage>
</organism>
<reference evidence="5" key="1">
    <citation type="submission" date="2016-03" db="EMBL/GenBank/DDBJ databases">
        <title>Complete genome sequence of Solimmundus cernigliae, representing a novel lineage of polycyclic aromatic hydrocarbon degraders within the Gammaproteobacteria.</title>
        <authorList>
            <person name="Singleton D.R."/>
            <person name="Dickey A.N."/>
            <person name="Scholl E.H."/>
            <person name="Wright F.A."/>
            <person name="Aitken M.D."/>
        </authorList>
    </citation>
    <scope>NUCLEOTIDE SEQUENCE [LARGE SCALE GENOMIC DNA]</scope>
    <source>
        <strain evidence="5">TR3.2</strain>
    </source>
</reference>
<dbReference type="InParanoid" id="A0A1B1YU86"/>
<keyword evidence="5" id="KW-1185">Reference proteome</keyword>
<feature type="domain" description="DprA winged helix" evidence="3">
    <location>
        <begin position="299"/>
        <end position="358"/>
    </location>
</feature>
<feature type="domain" description="Smf/DprA SLOG" evidence="2">
    <location>
        <begin position="80"/>
        <end position="287"/>
    </location>
</feature>
<dbReference type="STRING" id="1810504.PG2T_09400"/>
<dbReference type="Gene3D" id="3.40.50.450">
    <property type="match status" value="1"/>
</dbReference>
<dbReference type="InterPro" id="IPR057666">
    <property type="entry name" value="DrpA_SLOG"/>
</dbReference>
<dbReference type="Proteomes" id="UP000092952">
    <property type="component" value="Chromosome"/>
</dbReference>
<dbReference type="EMBL" id="CP014671">
    <property type="protein sequence ID" value="ANX04371.1"/>
    <property type="molecule type" value="Genomic_DNA"/>
</dbReference>
<evidence type="ECO:0000256" key="1">
    <source>
        <dbReference type="ARBA" id="ARBA00006525"/>
    </source>
</evidence>
<accession>A0A1B1YU86</accession>
<dbReference type="GO" id="GO:0009294">
    <property type="term" value="P:DNA-mediated transformation"/>
    <property type="evidence" value="ECO:0007669"/>
    <property type="project" value="InterPro"/>
</dbReference>
<dbReference type="NCBIfam" id="TIGR00732">
    <property type="entry name" value="dprA"/>
    <property type="match status" value="1"/>
</dbReference>
<sequence>MTPAAAGLALARIPGLGVAAWRRLLAAFGSPSLALGAHRSALLDCLAGKTTLADKILAAADIPPRADLDWLQDGQDRQALFLDQPPYPPQLAQIADPPLALLVEGDARLLLAPQIAIVGSRNASPAGRETAFAMASALTQCGLLVTSGLAEGVDGAAHRGALSGSGQTVAVLGTGPDRIYPRQHLNLAQEIRQHGVLVSEQPVGMPPRSFNFPRRNRIISGLSLGVLVVEAGAQSGSLITARLAAEQGREVFAIPGGIHNPLARGCHALIRDGAKLVESVSDILEELPPFERGLSPVSAAPPAAGQPAAATNPVLANMGDSPVSLDLLVARTGLTVAEVSTMLLTLQLDGLVTALPGGLYGRRGPHPAR</sequence>
<dbReference type="InterPro" id="IPR003488">
    <property type="entry name" value="DprA"/>
</dbReference>
<dbReference type="InterPro" id="IPR041614">
    <property type="entry name" value="DprA_WH"/>
</dbReference>
<dbReference type="Gene3D" id="1.10.10.10">
    <property type="entry name" value="Winged helix-like DNA-binding domain superfamily/Winged helix DNA-binding domain"/>
    <property type="match status" value="1"/>
</dbReference>
<gene>
    <name evidence="4" type="ORF">PG2T_09400</name>
</gene>